<keyword evidence="4 6" id="KW-0697">Rotamase</keyword>
<evidence type="ECO:0000256" key="1">
    <source>
        <dbReference type="ARBA" id="ARBA00000971"/>
    </source>
</evidence>
<comment type="catalytic activity">
    <reaction evidence="1 6">
        <text>[protein]-peptidylproline (omega=180) = [protein]-peptidylproline (omega=0)</text>
        <dbReference type="Rhea" id="RHEA:16237"/>
        <dbReference type="Rhea" id="RHEA-COMP:10747"/>
        <dbReference type="Rhea" id="RHEA-COMP:10748"/>
        <dbReference type="ChEBI" id="CHEBI:83833"/>
        <dbReference type="ChEBI" id="CHEBI:83834"/>
        <dbReference type="EC" id="5.2.1.8"/>
    </reaction>
</comment>
<comment type="similarity">
    <text evidence="2">Belongs to the cyclophilin-type PPIase family.</text>
</comment>
<organism evidence="11 12">
    <name type="scientific">Flavobacterium silvisoli</name>
    <dbReference type="NCBI Taxonomy" id="2529433"/>
    <lineage>
        <taxon>Bacteria</taxon>
        <taxon>Pseudomonadati</taxon>
        <taxon>Bacteroidota</taxon>
        <taxon>Flavobacteriia</taxon>
        <taxon>Flavobacteriales</taxon>
        <taxon>Flavobacteriaceae</taxon>
        <taxon>Flavobacterium</taxon>
    </lineage>
</organism>
<accession>A0A4Q9Z0Q8</accession>
<feature type="domain" description="PPIase cyclophilin-type" evidence="10">
    <location>
        <begin position="57"/>
        <end position="189"/>
    </location>
</feature>
<dbReference type="InterPro" id="IPR046357">
    <property type="entry name" value="PPIase_dom_sf"/>
</dbReference>
<feature type="coiled-coil region" evidence="7">
    <location>
        <begin position="221"/>
        <end position="248"/>
    </location>
</feature>
<dbReference type="Proteomes" id="UP000293300">
    <property type="component" value="Unassembled WGS sequence"/>
</dbReference>
<evidence type="ECO:0000256" key="3">
    <source>
        <dbReference type="ARBA" id="ARBA00013194"/>
    </source>
</evidence>
<dbReference type="CDD" id="cd00317">
    <property type="entry name" value="cyclophilin"/>
    <property type="match status" value="1"/>
</dbReference>
<dbReference type="InterPro" id="IPR029000">
    <property type="entry name" value="Cyclophilin-like_dom_sf"/>
</dbReference>
<protein>
    <recommendedName>
        <fullName evidence="3 6">peptidylprolyl isomerase</fullName>
        <ecNumber evidence="3 6">5.2.1.8</ecNumber>
    </recommendedName>
</protein>
<dbReference type="Gene3D" id="2.40.100.10">
    <property type="entry name" value="Cyclophilin-like"/>
    <property type="match status" value="1"/>
</dbReference>
<dbReference type="InterPro" id="IPR020892">
    <property type="entry name" value="Cyclophilin-type_PPIase_CS"/>
</dbReference>
<feature type="domain" description="PPIase FKBP-type" evidence="9">
    <location>
        <begin position="295"/>
        <end position="401"/>
    </location>
</feature>
<proteinExistence type="inferred from homology"/>
<dbReference type="InterPro" id="IPR001179">
    <property type="entry name" value="PPIase_FKBP_dom"/>
</dbReference>
<evidence type="ECO:0000259" key="9">
    <source>
        <dbReference type="PROSITE" id="PS50059"/>
    </source>
</evidence>
<reference evidence="11 12" key="1">
    <citation type="submission" date="2019-02" db="EMBL/GenBank/DDBJ databases">
        <title>Flavobacterium sp. RD-2-33 isolated from forest soil.</title>
        <authorList>
            <person name="Chaudhary D.K."/>
        </authorList>
    </citation>
    <scope>NUCLEOTIDE SEQUENCE [LARGE SCALE GENOMIC DNA]</scope>
    <source>
        <strain evidence="11 12">RD-2-33</strain>
    </source>
</reference>
<dbReference type="EMBL" id="SJPE01000008">
    <property type="protein sequence ID" value="TBX68763.1"/>
    <property type="molecule type" value="Genomic_DNA"/>
</dbReference>
<feature type="signal peptide" evidence="8">
    <location>
        <begin position="1"/>
        <end position="20"/>
    </location>
</feature>
<dbReference type="Gene3D" id="3.10.50.40">
    <property type="match status" value="1"/>
</dbReference>
<dbReference type="SUPFAM" id="SSF54534">
    <property type="entry name" value="FKBP-like"/>
    <property type="match status" value="1"/>
</dbReference>
<keyword evidence="12" id="KW-1185">Reference proteome</keyword>
<sequence>MKIKCNILLLVCLGMLSATAQTTKKPAAKSTKTIPAKKVVATPAEQGVFAEIETDKGKILIQLEYKKTPVTVANFVSLAQGTNTFVNDAKLKGKPFYDGLKFHRVIADFMIQGGDPQGNGTGGPGYAFKDEITDAVFDKAGILAMANSGPKTNGSQFFITHKDTPWLNGKHTIFGYVVKGQDVVNAIKQDDVIKKIIISKKGAEANKFDAAKVFADYMAGKAAEDQKEAALEAEKRKKEAEIIAAKQAEYKEKYGPVISAKAKYLTETRATTTETLSGLKYKILQKGAGKKPADGATVYIHYAGYLEDGSLFDSSYESVNKEFGKFDENRAKQNGYQPFPFQYGKKEGLIPGFLEGMSLLNFGDKAIIYIPSKLGYGERGAGNVIPPNSNIVFEIELLETPPTAK</sequence>
<dbReference type="OrthoDB" id="9807797at2"/>
<evidence type="ECO:0000256" key="4">
    <source>
        <dbReference type="ARBA" id="ARBA00023110"/>
    </source>
</evidence>
<dbReference type="PANTHER" id="PTHR45625:SF4">
    <property type="entry name" value="PEPTIDYLPROLYL ISOMERASE DOMAIN AND WD REPEAT-CONTAINING PROTEIN 1"/>
    <property type="match status" value="1"/>
</dbReference>
<dbReference type="GO" id="GO:0006457">
    <property type="term" value="P:protein folding"/>
    <property type="evidence" value="ECO:0007669"/>
    <property type="project" value="InterPro"/>
</dbReference>
<dbReference type="EC" id="5.2.1.8" evidence="3 6"/>
<dbReference type="PANTHER" id="PTHR45625">
    <property type="entry name" value="PEPTIDYL-PROLYL CIS-TRANS ISOMERASE-RELATED"/>
    <property type="match status" value="1"/>
</dbReference>
<keyword evidence="5 6" id="KW-0413">Isomerase</keyword>
<evidence type="ECO:0000259" key="10">
    <source>
        <dbReference type="PROSITE" id="PS50072"/>
    </source>
</evidence>
<dbReference type="InterPro" id="IPR002130">
    <property type="entry name" value="Cyclophilin-type_PPIase_dom"/>
</dbReference>
<dbReference type="PROSITE" id="PS50072">
    <property type="entry name" value="CSA_PPIASE_2"/>
    <property type="match status" value="1"/>
</dbReference>
<dbReference type="InterPro" id="IPR044666">
    <property type="entry name" value="Cyclophilin_A-like"/>
</dbReference>
<keyword evidence="7" id="KW-0175">Coiled coil</keyword>
<name>A0A4Q9Z0Q8_9FLAO</name>
<dbReference type="SUPFAM" id="SSF50891">
    <property type="entry name" value="Cyclophilin-like"/>
    <property type="match status" value="1"/>
</dbReference>
<evidence type="ECO:0000256" key="8">
    <source>
        <dbReference type="SAM" id="SignalP"/>
    </source>
</evidence>
<dbReference type="GO" id="GO:0003755">
    <property type="term" value="F:peptidyl-prolyl cis-trans isomerase activity"/>
    <property type="evidence" value="ECO:0007669"/>
    <property type="project" value="UniProtKB-KW"/>
</dbReference>
<dbReference type="PROSITE" id="PS00170">
    <property type="entry name" value="CSA_PPIASE_1"/>
    <property type="match status" value="1"/>
</dbReference>
<feature type="chain" id="PRO_5020664320" description="peptidylprolyl isomerase" evidence="8">
    <location>
        <begin position="21"/>
        <end position="405"/>
    </location>
</feature>
<comment type="caution">
    <text evidence="11">The sequence shown here is derived from an EMBL/GenBank/DDBJ whole genome shotgun (WGS) entry which is preliminary data.</text>
</comment>
<gene>
    <name evidence="11" type="ORF">EZL74_08190</name>
</gene>
<dbReference type="RefSeq" id="WP_131476121.1">
    <property type="nucleotide sequence ID" value="NZ_SJPE01000008.1"/>
</dbReference>
<dbReference type="Pfam" id="PF00160">
    <property type="entry name" value="Pro_isomerase"/>
    <property type="match status" value="1"/>
</dbReference>
<evidence type="ECO:0000256" key="6">
    <source>
        <dbReference type="PROSITE-ProRule" id="PRU00277"/>
    </source>
</evidence>
<dbReference type="PROSITE" id="PS50059">
    <property type="entry name" value="FKBP_PPIASE"/>
    <property type="match status" value="1"/>
</dbReference>
<dbReference type="Pfam" id="PF00254">
    <property type="entry name" value="FKBP_C"/>
    <property type="match status" value="1"/>
</dbReference>
<keyword evidence="8" id="KW-0732">Signal</keyword>
<evidence type="ECO:0000313" key="11">
    <source>
        <dbReference type="EMBL" id="TBX68763.1"/>
    </source>
</evidence>
<dbReference type="AlphaFoldDB" id="A0A4Q9Z0Q8"/>
<evidence type="ECO:0000256" key="5">
    <source>
        <dbReference type="ARBA" id="ARBA00023235"/>
    </source>
</evidence>
<dbReference type="PRINTS" id="PR00153">
    <property type="entry name" value="CSAPPISMRASE"/>
</dbReference>
<evidence type="ECO:0000313" key="12">
    <source>
        <dbReference type="Proteomes" id="UP000293300"/>
    </source>
</evidence>
<evidence type="ECO:0000256" key="2">
    <source>
        <dbReference type="ARBA" id="ARBA00007365"/>
    </source>
</evidence>
<evidence type="ECO:0000256" key="7">
    <source>
        <dbReference type="SAM" id="Coils"/>
    </source>
</evidence>